<dbReference type="EMBL" id="SUMB01000002">
    <property type="protein sequence ID" value="TJZ57195.1"/>
    <property type="molecule type" value="Genomic_DNA"/>
</dbReference>
<evidence type="ECO:0000256" key="1">
    <source>
        <dbReference type="ARBA" id="ARBA00023015"/>
    </source>
</evidence>
<dbReference type="Pfam" id="PF01638">
    <property type="entry name" value="HxlR"/>
    <property type="match status" value="1"/>
</dbReference>
<evidence type="ECO:0000313" key="5">
    <source>
        <dbReference type="EMBL" id="TJZ57195.1"/>
    </source>
</evidence>
<dbReference type="Gene3D" id="1.10.10.10">
    <property type="entry name" value="Winged helix-like DNA-binding domain superfamily/Winged helix DNA-binding domain"/>
    <property type="match status" value="1"/>
</dbReference>
<dbReference type="PANTHER" id="PTHR33204:SF18">
    <property type="entry name" value="TRANSCRIPTIONAL REGULATORY PROTEIN"/>
    <property type="match status" value="1"/>
</dbReference>
<dbReference type="SUPFAM" id="SSF46785">
    <property type="entry name" value="Winged helix' DNA-binding domain"/>
    <property type="match status" value="1"/>
</dbReference>
<dbReference type="AlphaFoldDB" id="A0A4U0NRQ5"/>
<dbReference type="InterPro" id="IPR001845">
    <property type="entry name" value="HTH_ArsR_DNA-bd_dom"/>
</dbReference>
<dbReference type="GO" id="GO:0003700">
    <property type="term" value="F:DNA-binding transcription factor activity"/>
    <property type="evidence" value="ECO:0007669"/>
    <property type="project" value="InterPro"/>
</dbReference>
<dbReference type="OrthoDB" id="9792527at2"/>
<dbReference type="PANTHER" id="PTHR33204">
    <property type="entry name" value="TRANSCRIPTIONAL REGULATOR, MARR FAMILY"/>
    <property type="match status" value="1"/>
</dbReference>
<keyword evidence="2" id="KW-0238">DNA-binding</keyword>
<dbReference type="SMART" id="SM00418">
    <property type="entry name" value="HTH_ARSR"/>
    <property type="match status" value="1"/>
</dbReference>
<accession>A0A4U0NRQ5</accession>
<dbReference type="RefSeq" id="WP_136738814.1">
    <property type="nucleotide sequence ID" value="NZ_SUMB01000002.1"/>
</dbReference>
<dbReference type="InterPro" id="IPR002577">
    <property type="entry name" value="HTH_HxlR"/>
</dbReference>
<evidence type="ECO:0000256" key="2">
    <source>
        <dbReference type="ARBA" id="ARBA00023125"/>
    </source>
</evidence>
<proteinExistence type="predicted"/>
<dbReference type="GO" id="GO:0003677">
    <property type="term" value="F:DNA binding"/>
    <property type="evidence" value="ECO:0007669"/>
    <property type="project" value="UniProtKB-KW"/>
</dbReference>
<evidence type="ECO:0000313" key="6">
    <source>
        <dbReference type="Proteomes" id="UP000308697"/>
    </source>
</evidence>
<evidence type="ECO:0000259" key="4">
    <source>
        <dbReference type="PROSITE" id="PS51118"/>
    </source>
</evidence>
<keyword evidence="1" id="KW-0805">Transcription regulation</keyword>
<reference evidence="5 6" key="1">
    <citation type="submission" date="2019-04" db="EMBL/GenBank/DDBJ databases">
        <title>Streptomyces piniterrae sp. nov., a heliquinomycin-producing actinomycete isolated from rhizosphere soil of Pinus yunnanensis.</title>
        <authorList>
            <person name="Zhuang X."/>
            <person name="Zhao J."/>
        </authorList>
    </citation>
    <scope>NUCLEOTIDE SEQUENCE [LARGE SCALE GENOMIC DNA]</scope>
    <source>
        <strain evidence="6">jys28</strain>
    </source>
</reference>
<evidence type="ECO:0000256" key="3">
    <source>
        <dbReference type="ARBA" id="ARBA00023163"/>
    </source>
</evidence>
<dbReference type="CDD" id="cd00090">
    <property type="entry name" value="HTH_ARSR"/>
    <property type="match status" value="1"/>
</dbReference>
<protein>
    <submittedName>
        <fullName evidence="5">Helix-turn-helix transcriptional regulator</fullName>
    </submittedName>
</protein>
<dbReference type="InterPro" id="IPR036390">
    <property type="entry name" value="WH_DNA-bd_sf"/>
</dbReference>
<dbReference type="InterPro" id="IPR036388">
    <property type="entry name" value="WH-like_DNA-bd_sf"/>
</dbReference>
<keyword evidence="6" id="KW-1185">Reference proteome</keyword>
<dbReference type="Proteomes" id="UP000308697">
    <property type="component" value="Unassembled WGS sequence"/>
</dbReference>
<sequence>MSGSGQFCAVARALEVLGERWTLLVVRELLLGERHFNDIRRGLPRISRTMLSTRLKTLEKAGIVAREGGGYRLTDAGENLAPVVRELGGWAMEWDRRGLRPEHLDPDVLVWDIRRRTVTERLPERRTIVELRFRGADGGPYFLHVARPQIDLCTDDGGFEVALRVEADLEALTRYWLGEISWAPLLRSGAVTLTGPSTLRRAFPTWFSGYLLRTASAAGPHRDHGQS</sequence>
<feature type="domain" description="HTH hxlR-type" evidence="4">
    <location>
        <begin position="8"/>
        <end position="99"/>
    </location>
</feature>
<dbReference type="PROSITE" id="PS51118">
    <property type="entry name" value="HTH_HXLR"/>
    <property type="match status" value="1"/>
</dbReference>
<name>A0A4U0NRQ5_9ACTN</name>
<dbReference type="InterPro" id="IPR011991">
    <property type="entry name" value="ArsR-like_HTH"/>
</dbReference>
<comment type="caution">
    <text evidence="5">The sequence shown here is derived from an EMBL/GenBank/DDBJ whole genome shotgun (WGS) entry which is preliminary data.</text>
</comment>
<organism evidence="5 6">
    <name type="scientific">Streptomyces piniterrae</name>
    <dbReference type="NCBI Taxonomy" id="2571125"/>
    <lineage>
        <taxon>Bacteria</taxon>
        <taxon>Bacillati</taxon>
        <taxon>Actinomycetota</taxon>
        <taxon>Actinomycetes</taxon>
        <taxon>Kitasatosporales</taxon>
        <taxon>Streptomycetaceae</taxon>
        <taxon>Streptomyces</taxon>
    </lineage>
</organism>
<gene>
    <name evidence="5" type="ORF">FCH28_07060</name>
</gene>
<keyword evidence="3" id="KW-0804">Transcription</keyword>